<dbReference type="EMBL" id="FNWU01000004">
    <property type="protein sequence ID" value="SEH52596.1"/>
    <property type="molecule type" value="Genomic_DNA"/>
</dbReference>
<name>A0A1H6IXY9_9EURY</name>
<dbReference type="OrthoDB" id="350690at2157"/>
<organism evidence="2 3">
    <name type="scientific">Halopenitus malekzadehii</name>
    <dbReference type="NCBI Taxonomy" id="1267564"/>
    <lineage>
        <taxon>Archaea</taxon>
        <taxon>Methanobacteriati</taxon>
        <taxon>Methanobacteriota</taxon>
        <taxon>Stenosarchaea group</taxon>
        <taxon>Halobacteria</taxon>
        <taxon>Halobacteriales</taxon>
        <taxon>Haloferacaceae</taxon>
        <taxon>Halopenitus</taxon>
    </lineage>
</organism>
<proteinExistence type="predicted"/>
<evidence type="ECO:0000313" key="2">
    <source>
        <dbReference type="EMBL" id="SEH52596.1"/>
    </source>
</evidence>
<evidence type="ECO:0000256" key="1">
    <source>
        <dbReference type="SAM" id="Phobius"/>
    </source>
</evidence>
<keyword evidence="1" id="KW-1133">Transmembrane helix</keyword>
<dbReference type="Proteomes" id="UP000199215">
    <property type="component" value="Unassembled WGS sequence"/>
</dbReference>
<feature type="transmembrane region" description="Helical" evidence="1">
    <location>
        <begin position="12"/>
        <end position="36"/>
    </location>
</feature>
<gene>
    <name evidence="2" type="ORF">SAMN05192561_104157</name>
</gene>
<evidence type="ECO:0000313" key="3">
    <source>
        <dbReference type="Proteomes" id="UP000199215"/>
    </source>
</evidence>
<sequence>MDLELSDVEIAPLRSAVFAALSLLLVIATIAVWAIITFSAVSSLFPDADTIEIGKVSASILGIVVNLALSAGLIYIYYRQTGVLRDQRDLSAEQTSIQEQQQKIMGAEYIPEVDIFVDDVEDDEVKLQCSNEGTGLAKQFEVNVEFFVSESSMDGPPDYDRGIELTPLSENIFTSTSDTRNHGEITHEAHYIGKASTPRRETSDDNLAQVRTPEILREKEDATLQFRTYFERFVEPGGDPGNPNRLSFSEGVDALQDEEIETLGFRMRVSYRDIFDEEAANEPLTSGWVDIRDGTSVREMLETAENRGVFHQDSHLLQDRGTTYHAHHYSYI</sequence>
<keyword evidence="1" id="KW-0472">Membrane</keyword>
<keyword evidence="1" id="KW-0812">Transmembrane</keyword>
<accession>A0A1H6IXY9</accession>
<dbReference type="RefSeq" id="WP_143040835.1">
    <property type="nucleotide sequence ID" value="NZ_FNWU01000004.1"/>
</dbReference>
<feature type="transmembrane region" description="Helical" evidence="1">
    <location>
        <begin position="56"/>
        <end position="78"/>
    </location>
</feature>
<dbReference type="AlphaFoldDB" id="A0A1H6IXY9"/>
<keyword evidence="3" id="KW-1185">Reference proteome</keyword>
<reference evidence="2 3" key="1">
    <citation type="submission" date="2016-10" db="EMBL/GenBank/DDBJ databases">
        <authorList>
            <person name="de Groot N.N."/>
        </authorList>
    </citation>
    <scope>NUCLEOTIDE SEQUENCE [LARGE SCALE GENOMIC DNA]</scope>
    <source>
        <strain evidence="2 3">IBRC-M10418</strain>
    </source>
</reference>
<protein>
    <submittedName>
        <fullName evidence="2">Uncharacterized protein</fullName>
    </submittedName>
</protein>